<sequence>MSYLVGYQQQPKQLLLLVVLLLNVAGVHPIRYKPSQQKLDLGVGKVMALHSNENSTDSVPLSLLVLQQHQATGLPEDVPASAADVSTTTKRETQSFLQHSGWVLPRESKQTRGMFNWYTNPYTYVIVGVQAVLLNAAFLYNMPPVGLKYAQTLFLRPATPSRDSRLTDRILCLVKQHRLSNTSCPSLCIVNPICVALHFAFHESEKLPPSTWM</sequence>
<name>U6KID5_9EIME</name>
<keyword evidence="1" id="KW-0472">Membrane</keyword>
<dbReference type="GeneID" id="60404088"/>
<keyword evidence="4" id="KW-1185">Reference proteome</keyword>
<feature type="chain" id="PRO_5004672753" evidence="2">
    <location>
        <begin position="30"/>
        <end position="213"/>
    </location>
</feature>
<organism evidence="3 4">
    <name type="scientific">Eimeria mitis</name>
    <dbReference type="NCBI Taxonomy" id="44415"/>
    <lineage>
        <taxon>Eukaryota</taxon>
        <taxon>Sar</taxon>
        <taxon>Alveolata</taxon>
        <taxon>Apicomplexa</taxon>
        <taxon>Conoidasida</taxon>
        <taxon>Coccidia</taxon>
        <taxon>Eucoccidiorida</taxon>
        <taxon>Eimeriorina</taxon>
        <taxon>Eimeriidae</taxon>
        <taxon>Eimeria</taxon>
    </lineage>
</organism>
<reference evidence="3" key="1">
    <citation type="submission" date="2013-10" db="EMBL/GenBank/DDBJ databases">
        <title>Genomic analysis of the causative agents of coccidiosis in chickens.</title>
        <authorList>
            <person name="Reid A.J."/>
            <person name="Blake D."/>
            <person name="Billington K."/>
            <person name="Browne H."/>
            <person name="Dunn M."/>
            <person name="Hung S."/>
            <person name="Kawahara F."/>
            <person name="Miranda-Saavedra D."/>
            <person name="Mourier T."/>
            <person name="Nagra H."/>
            <person name="Otto T.D."/>
            <person name="Rawlings N."/>
            <person name="Sanchez A."/>
            <person name="Sanders M."/>
            <person name="Subramaniam C."/>
            <person name="Tay Y."/>
            <person name="Dear P."/>
            <person name="Doerig C."/>
            <person name="Gruber A."/>
            <person name="Parkinson J."/>
            <person name="Shirley M."/>
            <person name="Wan K.L."/>
            <person name="Berriman M."/>
            <person name="Tomley F."/>
            <person name="Pain A."/>
        </authorList>
    </citation>
    <scope>NUCLEOTIDE SEQUENCE [LARGE SCALE GENOMIC DNA]</scope>
    <source>
        <strain evidence="3">Houghton</strain>
    </source>
</reference>
<keyword evidence="1" id="KW-1133">Transmembrane helix</keyword>
<dbReference type="Proteomes" id="UP000030744">
    <property type="component" value="Unassembled WGS sequence"/>
</dbReference>
<reference evidence="3" key="2">
    <citation type="submission" date="2013-10" db="EMBL/GenBank/DDBJ databases">
        <authorList>
            <person name="Aslett M."/>
        </authorList>
    </citation>
    <scope>NUCLEOTIDE SEQUENCE [LARGE SCALE GENOMIC DNA]</scope>
    <source>
        <strain evidence="3">Houghton</strain>
    </source>
</reference>
<evidence type="ECO:0000256" key="2">
    <source>
        <dbReference type="SAM" id="SignalP"/>
    </source>
</evidence>
<keyword evidence="1" id="KW-0812">Transmembrane</keyword>
<proteinExistence type="predicted"/>
<dbReference type="OrthoDB" id="10363195at2759"/>
<protein>
    <submittedName>
        <fullName evidence="3">Uncharacterized protein</fullName>
    </submittedName>
</protein>
<dbReference type="AlphaFoldDB" id="U6KID5"/>
<feature type="signal peptide" evidence="2">
    <location>
        <begin position="1"/>
        <end position="29"/>
    </location>
</feature>
<dbReference type="RefSeq" id="XP_037878296.1">
    <property type="nucleotide sequence ID" value="XM_038022442.1"/>
</dbReference>
<evidence type="ECO:0000313" key="4">
    <source>
        <dbReference type="Proteomes" id="UP000030744"/>
    </source>
</evidence>
<dbReference type="VEuPathDB" id="ToxoDB:EMH_0053630"/>
<gene>
    <name evidence="3" type="ORF">EMH_0053630</name>
</gene>
<feature type="transmembrane region" description="Helical" evidence="1">
    <location>
        <begin position="122"/>
        <end position="140"/>
    </location>
</feature>
<evidence type="ECO:0000256" key="1">
    <source>
        <dbReference type="SAM" id="Phobius"/>
    </source>
</evidence>
<evidence type="ECO:0000313" key="3">
    <source>
        <dbReference type="EMBL" id="CDJ36007.1"/>
    </source>
</evidence>
<keyword evidence="2" id="KW-0732">Signal</keyword>
<accession>U6KID5</accession>
<dbReference type="EMBL" id="HG735478">
    <property type="protein sequence ID" value="CDJ36007.1"/>
    <property type="molecule type" value="Genomic_DNA"/>
</dbReference>